<dbReference type="PANTHER" id="PTHR30619">
    <property type="entry name" value="DNA INTERNALIZATION/COMPETENCE PROTEIN COMEC/REC2"/>
    <property type="match status" value="1"/>
</dbReference>
<comment type="caution">
    <text evidence="1">The sequence shown here is derived from an EMBL/GenBank/DDBJ whole genome shotgun (WGS) entry which is preliminary data.</text>
</comment>
<dbReference type="Proteomes" id="UP000005283">
    <property type="component" value="Unassembled WGS sequence"/>
</dbReference>
<dbReference type="AlphaFoldDB" id="D1W399"/>
<reference evidence="1 2" key="1">
    <citation type="submission" date="2009-12" db="EMBL/GenBank/DDBJ databases">
        <title>Genome Sequence of Prevotella buccalis ATCC 35310.</title>
        <authorList>
            <person name="Durkin A.S."/>
            <person name="Madupu R."/>
            <person name="Torralba M."/>
            <person name="Methe B."/>
            <person name="Sutton G."/>
            <person name="Strausberg R.L."/>
            <person name="Nelson K.E."/>
        </authorList>
    </citation>
    <scope>NUCLEOTIDE SEQUENCE [LARGE SCALE GENOMIC DNA]</scope>
    <source>
        <strain evidence="1 2">ATCC 35310</strain>
    </source>
</reference>
<gene>
    <name evidence="1" type="ORF">HMPREF0650_1528</name>
</gene>
<dbReference type="PANTHER" id="PTHR30619:SF1">
    <property type="entry name" value="RECOMBINATION PROTEIN 2"/>
    <property type="match status" value="1"/>
</dbReference>
<dbReference type="InterPro" id="IPR052159">
    <property type="entry name" value="Competence_DNA_uptake"/>
</dbReference>
<protein>
    <recommendedName>
        <fullName evidence="3">Metallo-beta-lactamase domain-containing protein</fullName>
    </recommendedName>
</protein>
<accession>D1W399</accession>
<dbReference type="EMBL" id="ADEG01000017">
    <property type="protein sequence ID" value="EFA92977.1"/>
    <property type="molecule type" value="Genomic_DNA"/>
</dbReference>
<keyword evidence="2" id="KW-1185">Reference proteome</keyword>
<name>D1W399_9BACT</name>
<dbReference type="STRING" id="679190.HMPREF0650_1528"/>
<evidence type="ECO:0000313" key="2">
    <source>
        <dbReference type="Proteomes" id="UP000005283"/>
    </source>
</evidence>
<evidence type="ECO:0008006" key="3">
    <source>
        <dbReference type="Google" id="ProtNLM"/>
    </source>
</evidence>
<dbReference type="eggNOG" id="COG2333">
    <property type="taxonomic scope" value="Bacteria"/>
</dbReference>
<evidence type="ECO:0000313" key="1">
    <source>
        <dbReference type="EMBL" id="EFA92977.1"/>
    </source>
</evidence>
<dbReference type="SUPFAM" id="SSF56281">
    <property type="entry name" value="Metallo-hydrolase/oxidoreductase"/>
    <property type="match status" value="1"/>
</dbReference>
<organism evidence="1 2">
    <name type="scientific">Hoylesella buccalis ATCC 35310</name>
    <dbReference type="NCBI Taxonomy" id="679190"/>
    <lineage>
        <taxon>Bacteria</taxon>
        <taxon>Pseudomonadati</taxon>
        <taxon>Bacteroidota</taxon>
        <taxon>Bacteroidia</taxon>
        <taxon>Bacteroidales</taxon>
        <taxon>Prevotellaceae</taxon>
        <taxon>Hoylesella</taxon>
    </lineage>
</organism>
<dbReference type="Gene3D" id="3.60.15.10">
    <property type="entry name" value="Ribonuclease Z/Hydroxyacylglutathione hydrolase-like"/>
    <property type="match status" value="1"/>
</dbReference>
<dbReference type="InterPro" id="IPR036866">
    <property type="entry name" value="RibonucZ/Hydroxyglut_hydro"/>
</dbReference>
<proteinExistence type="predicted"/>
<sequence>MLIIFIYHNMKLLFPTSGNGDCIFCLAAKDDGTFFSMMVDCHVFTLEIKAIVTDTLHCHIDYLVVTHIDVDHIDGICNMLNQMPELKIGHIIYNNLFAKKEEDQQIEPLTDFEKEQIEKLKTTVPKWKPRTEHTVAAKNVLALSTLIQRNWKDAWNKNLTLITSEYLTLGELGKMFIVSPTQAAIDELNKYILDEFARKFYKRYPLEQGKEKGAELFELLSLLYNQKDLLLENKISTSISTMKAEYGKPDREDTSKTNRASIAFVWELGNKKILLLGDASSEIVIEGIKAYKKKNQISLNEKIYFDAIKVSHHGSDANLSKELLKHIDSSNWIFCGCTSSAPHLHAIVNIIYQPLLKTIKKRIMYFNSLYYKNDIYNKMKINVQMLKKEGIKIDVEHINEITL</sequence>